<proteinExistence type="predicted"/>
<dbReference type="RefSeq" id="WP_179462104.1">
    <property type="nucleotide sequence ID" value="NZ_JACBZX010000001.1"/>
</dbReference>
<evidence type="ECO:0000259" key="1">
    <source>
        <dbReference type="Pfam" id="PF12867"/>
    </source>
</evidence>
<comment type="caution">
    <text evidence="2">The sequence shown here is derived from an EMBL/GenBank/DDBJ whole genome shotgun (WGS) entry which is preliminary data.</text>
</comment>
<evidence type="ECO:0000313" key="3">
    <source>
        <dbReference type="Proteomes" id="UP000592181"/>
    </source>
</evidence>
<dbReference type="NCBIfam" id="NF047843">
    <property type="entry name" value="MST_Rv0443"/>
    <property type="match status" value="1"/>
</dbReference>
<name>A0A852X8J3_9MICO</name>
<evidence type="ECO:0000313" key="2">
    <source>
        <dbReference type="EMBL" id="NYG36634.1"/>
    </source>
</evidence>
<gene>
    <name evidence="2" type="ORF">BJY28_001103</name>
</gene>
<protein>
    <recommendedName>
        <fullName evidence="1">DinB-like domain-containing protein</fullName>
    </recommendedName>
</protein>
<dbReference type="EMBL" id="JACBZX010000001">
    <property type="protein sequence ID" value="NYG36634.1"/>
    <property type="molecule type" value="Genomic_DNA"/>
</dbReference>
<reference evidence="2 3" key="1">
    <citation type="submission" date="2020-07" db="EMBL/GenBank/DDBJ databases">
        <title>Sequencing the genomes of 1000 actinobacteria strains.</title>
        <authorList>
            <person name="Klenk H.-P."/>
        </authorList>
    </citation>
    <scope>NUCLEOTIDE SEQUENCE [LARGE SCALE GENOMIC DNA]</scope>
    <source>
        <strain evidence="2 3">DSM 24723</strain>
    </source>
</reference>
<organism evidence="2 3">
    <name type="scientific">Janibacter alkaliphilus</name>
    <dbReference type="NCBI Taxonomy" id="1069963"/>
    <lineage>
        <taxon>Bacteria</taxon>
        <taxon>Bacillati</taxon>
        <taxon>Actinomycetota</taxon>
        <taxon>Actinomycetes</taxon>
        <taxon>Micrococcales</taxon>
        <taxon>Intrasporangiaceae</taxon>
        <taxon>Janibacter</taxon>
    </lineage>
</organism>
<dbReference type="Proteomes" id="UP000592181">
    <property type="component" value="Unassembled WGS sequence"/>
</dbReference>
<dbReference type="SUPFAM" id="SSF109854">
    <property type="entry name" value="DinB/YfiT-like putative metalloenzymes"/>
    <property type="match status" value="1"/>
</dbReference>
<keyword evidence="3" id="KW-1185">Reference proteome</keyword>
<dbReference type="InterPro" id="IPR024775">
    <property type="entry name" value="DinB-like"/>
</dbReference>
<accession>A0A852X8J3</accession>
<dbReference type="Pfam" id="PF12867">
    <property type="entry name" value="DinB_2"/>
    <property type="match status" value="1"/>
</dbReference>
<dbReference type="AlphaFoldDB" id="A0A852X8J3"/>
<dbReference type="Gene3D" id="1.20.120.450">
    <property type="entry name" value="dinb family like domain"/>
    <property type="match status" value="1"/>
</dbReference>
<sequence length="177" mass="19514">MTTLPPALSVLRECFGRVREELPSVLDGLTPDEVLWRADAEANPIGWLVWHLLRVQDDHLAGVAAALGRTVDQAWTEHKRRFGLPYPRDAIGYGHSSADVAAFDVTDPALLLGYAEAVDALTEQVLAGMTEDELQRQVDTYDGEPITAQVRLVSVVGDTTQHLGQASYLRGLVERRR</sequence>
<dbReference type="InterPro" id="IPR034660">
    <property type="entry name" value="DinB/YfiT-like"/>
</dbReference>
<feature type="domain" description="DinB-like" evidence="1">
    <location>
        <begin position="17"/>
        <end position="166"/>
    </location>
</feature>